<evidence type="ECO:0000256" key="1">
    <source>
        <dbReference type="SAM" id="MobiDB-lite"/>
    </source>
</evidence>
<feature type="region of interest" description="Disordered" evidence="1">
    <location>
        <begin position="1"/>
        <end position="24"/>
    </location>
</feature>
<name>A0ABT9RCA8_9ACTN</name>
<dbReference type="SUPFAM" id="SSF141571">
    <property type="entry name" value="Pentapeptide repeat-like"/>
    <property type="match status" value="1"/>
</dbReference>
<dbReference type="Proteomes" id="UP001230426">
    <property type="component" value="Unassembled WGS sequence"/>
</dbReference>
<dbReference type="RefSeq" id="WP_306867051.1">
    <property type="nucleotide sequence ID" value="NZ_JAUSRB010000002.1"/>
</dbReference>
<proteinExistence type="predicted"/>
<dbReference type="Pfam" id="PF13599">
    <property type="entry name" value="Pentapeptide_4"/>
    <property type="match status" value="1"/>
</dbReference>
<comment type="caution">
    <text evidence="2">The sequence shown here is derived from an EMBL/GenBank/DDBJ whole genome shotgun (WGS) entry which is preliminary data.</text>
</comment>
<dbReference type="Gene3D" id="2.160.20.80">
    <property type="entry name" value="E3 ubiquitin-protein ligase SopA"/>
    <property type="match status" value="1"/>
</dbReference>
<gene>
    <name evidence="2" type="ORF">J2S55_005670</name>
</gene>
<keyword evidence="3" id="KW-1185">Reference proteome</keyword>
<protein>
    <submittedName>
        <fullName evidence="2">Uncharacterized protein YjbI with pentapeptide repeats</fullName>
    </submittedName>
</protein>
<evidence type="ECO:0000313" key="2">
    <source>
        <dbReference type="EMBL" id="MDP9866404.1"/>
    </source>
</evidence>
<reference evidence="2 3" key="1">
    <citation type="submission" date="2023-07" db="EMBL/GenBank/DDBJ databases">
        <title>Sequencing the genomes of 1000 actinobacteria strains.</title>
        <authorList>
            <person name="Klenk H.-P."/>
        </authorList>
    </citation>
    <scope>NUCLEOTIDE SEQUENCE [LARGE SCALE GENOMIC DNA]</scope>
    <source>
        <strain evidence="2 3">DSM 44109</strain>
    </source>
</reference>
<dbReference type="EMBL" id="JAUSRB010000002">
    <property type="protein sequence ID" value="MDP9866404.1"/>
    <property type="molecule type" value="Genomic_DNA"/>
</dbReference>
<feature type="compositionally biased region" description="Basic and acidic residues" evidence="1">
    <location>
        <begin position="8"/>
        <end position="17"/>
    </location>
</feature>
<evidence type="ECO:0000313" key="3">
    <source>
        <dbReference type="Proteomes" id="UP001230426"/>
    </source>
</evidence>
<accession>A0ABT9RCA8</accession>
<dbReference type="PANTHER" id="PTHR42999">
    <property type="entry name" value="ANTIBIOTIC RESISTANCE PROTEIN MCBG"/>
    <property type="match status" value="1"/>
</dbReference>
<sequence length="227" mass="24989">MSSRPPQRRPERLKEPAAPKLPASLTVARLPEHGIEDDAAYRSMEFKGVELSPRHVDAADFEGCRFVDTRFSGTRMRQAGFTDVELEHCDLSNMRATTSAMHRARASGSRLTGMAWSECAFRDVVFDTCRADLAGFRFSTFKNTVFRDCTMLEANFQNADLRGVRFERCDLTGAQFSNAQMDGTRFADCVLLGIGGVAGLRGSIVKSRDAQGLVYALAGAMGITIED</sequence>
<dbReference type="InterPro" id="IPR052949">
    <property type="entry name" value="PA_immunity-related"/>
</dbReference>
<dbReference type="InterPro" id="IPR001646">
    <property type="entry name" value="5peptide_repeat"/>
</dbReference>
<organism evidence="2 3">
    <name type="scientific">Streptosporangium brasiliense</name>
    <dbReference type="NCBI Taxonomy" id="47480"/>
    <lineage>
        <taxon>Bacteria</taxon>
        <taxon>Bacillati</taxon>
        <taxon>Actinomycetota</taxon>
        <taxon>Actinomycetes</taxon>
        <taxon>Streptosporangiales</taxon>
        <taxon>Streptosporangiaceae</taxon>
        <taxon>Streptosporangium</taxon>
    </lineage>
</organism>
<dbReference type="Pfam" id="PF00805">
    <property type="entry name" value="Pentapeptide"/>
    <property type="match status" value="1"/>
</dbReference>
<dbReference type="PANTHER" id="PTHR42999:SF1">
    <property type="entry name" value="PENTAPEPTIDE REPEAT-CONTAINING PROTEIN"/>
    <property type="match status" value="1"/>
</dbReference>